<proteinExistence type="predicted"/>
<sequence>MHGLKESIKRLILVFNIIILLLLCSLLIVPTKCFAQGTADDIVNVAQREIGYKEGYNKWTKYGEWYGLQNVSWCAMFVSWCANQAGISEDVIIKHASCGVGVNWFKKQGRWGDRSNYIPQKNGVR</sequence>
<gene>
    <name evidence="1" type="ORF">SDC9_175695</name>
</gene>
<reference evidence="1" key="1">
    <citation type="submission" date="2019-08" db="EMBL/GenBank/DDBJ databases">
        <authorList>
            <person name="Kucharzyk K."/>
            <person name="Murdoch R.W."/>
            <person name="Higgins S."/>
            <person name="Loffler F."/>
        </authorList>
    </citation>
    <scope>NUCLEOTIDE SEQUENCE</scope>
</reference>
<organism evidence="1">
    <name type="scientific">bioreactor metagenome</name>
    <dbReference type="NCBI Taxonomy" id="1076179"/>
    <lineage>
        <taxon>unclassified sequences</taxon>
        <taxon>metagenomes</taxon>
        <taxon>ecological metagenomes</taxon>
    </lineage>
</organism>
<accession>A0A645GW53</accession>
<evidence type="ECO:0008006" key="2">
    <source>
        <dbReference type="Google" id="ProtNLM"/>
    </source>
</evidence>
<dbReference type="AlphaFoldDB" id="A0A645GW53"/>
<evidence type="ECO:0000313" key="1">
    <source>
        <dbReference type="EMBL" id="MPN28254.1"/>
    </source>
</evidence>
<comment type="caution">
    <text evidence="1">The sequence shown here is derived from an EMBL/GenBank/DDBJ whole genome shotgun (WGS) entry which is preliminary data.</text>
</comment>
<protein>
    <recommendedName>
        <fullName evidence="2">Transglycosylase SLT domain-containing protein</fullName>
    </recommendedName>
</protein>
<dbReference type="EMBL" id="VSSQ01078481">
    <property type="protein sequence ID" value="MPN28254.1"/>
    <property type="molecule type" value="Genomic_DNA"/>
</dbReference>
<name>A0A645GW53_9ZZZZ</name>